<evidence type="ECO:0000313" key="3">
    <source>
        <dbReference type="EMBL" id="CUP39350.1"/>
    </source>
</evidence>
<dbReference type="Pfam" id="PF10124">
    <property type="entry name" value="Mu-like_gpT"/>
    <property type="match status" value="3"/>
</dbReference>
<gene>
    <name evidence="3" type="ORF">ERS852407_05808</name>
</gene>
<protein>
    <submittedName>
        <fullName evidence="3">Mu-like prophage major head subunit gpT</fullName>
    </submittedName>
</protein>
<proteinExistence type="predicted"/>
<reference evidence="3 4" key="1">
    <citation type="submission" date="2015-09" db="EMBL/GenBank/DDBJ databases">
        <authorList>
            <consortium name="Pathogen Informatics"/>
        </authorList>
    </citation>
    <scope>NUCLEOTIDE SEQUENCE [LARGE SCALE GENOMIC DNA]</scope>
    <source>
        <strain evidence="3 4">2789STDY5608850</strain>
    </source>
</reference>
<accession>A0A174MYT8</accession>
<evidence type="ECO:0000313" key="4">
    <source>
        <dbReference type="Proteomes" id="UP000095651"/>
    </source>
</evidence>
<dbReference type="InterPro" id="IPR018774">
    <property type="entry name" value="Phage_Mu_GpT"/>
</dbReference>
<feature type="domain" description="Bacteriophage Mu GpT" evidence="2">
    <location>
        <begin position="229"/>
        <end position="296"/>
    </location>
</feature>
<feature type="region of interest" description="Disordered" evidence="1">
    <location>
        <begin position="295"/>
        <end position="314"/>
    </location>
</feature>
<sequence length="314" mass="34974">MIVNQQALRGIYTSFKVIFQKAFEQNETLWQRIATLVPSETGEENYKWLGKIPHMREWIGDRQIQNLSASDYTIKNKDFELTVSVPRSDIEDDRIGLYKPIVESIGQSAKQHPDELVFKLLPGGFVNKCYDGKAFFASDHVVGDGKKAKSYSNKGTARLSRAAYRAARKAIMSLVDENGDSLNLVPDLLIVAPANEDVAKEILLADEINGTTNTDKGTAELMVATQLAGKNENSWYLLCTKRPIKPFIFQERKKVQFHQLTGETDENVFMRAEYVYGADSRDNAGYGLWQMAYGSDGSDPETPPASGGADTQTA</sequence>
<dbReference type="Proteomes" id="UP000095651">
    <property type="component" value="Unassembled WGS sequence"/>
</dbReference>
<feature type="domain" description="Bacteriophage Mu GpT" evidence="2">
    <location>
        <begin position="9"/>
        <end position="155"/>
    </location>
</feature>
<evidence type="ECO:0000259" key="2">
    <source>
        <dbReference type="Pfam" id="PF10124"/>
    </source>
</evidence>
<evidence type="ECO:0000256" key="1">
    <source>
        <dbReference type="SAM" id="MobiDB-lite"/>
    </source>
</evidence>
<dbReference type="AlphaFoldDB" id="A0A174MYT8"/>
<dbReference type="RefSeq" id="WP_055660496.1">
    <property type="nucleotide sequence ID" value="NZ_CABIXC010000028.1"/>
</dbReference>
<feature type="domain" description="Bacteriophage Mu GpT" evidence="2">
    <location>
        <begin position="157"/>
        <end position="226"/>
    </location>
</feature>
<organism evidence="3 4">
    <name type="scientific">Hungatella hathewayi</name>
    <dbReference type="NCBI Taxonomy" id="154046"/>
    <lineage>
        <taxon>Bacteria</taxon>
        <taxon>Bacillati</taxon>
        <taxon>Bacillota</taxon>
        <taxon>Clostridia</taxon>
        <taxon>Lachnospirales</taxon>
        <taxon>Lachnospiraceae</taxon>
        <taxon>Hungatella</taxon>
    </lineage>
</organism>
<dbReference type="EMBL" id="CYZE01000028">
    <property type="protein sequence ID" value="CUP39350.1"/>
    <property type="molecule type" value="Genomic_DNA"/>
</dbReference>
<name>A0A174MYT8_9FIRM</name>